<keyword evidence="1" id="KW-1133">Transmembrane helix</keyword>
<protein>
    <submittedName>
        <fullName evidence="2">DUF2842 domain-containing protein</fullName>
    </submittedName>
</protein>
<proteinExistence type="predicted"/>
<dbReference type="InterPro" id="IPR021265">
    <property type="entry name" value="DUF2842"/>
</dbReference>
<dbReference type="Pfam" id="PF11003">
    <property type="entry name" value="DUF2842"/>
    <property type="match status" value="1"/>
</dbReference>
<keyword evidence="3" id="KW-1185">Reference proteome</keyword>
<evidence type="ECO:0000313" key="2">
    <source>
        <dbReference type="EMBL" id="TDH63248.1"/>
    </source>
</evidence>
<feature type="transmembrane region" description="Helical" evidence="1">
    <location>
        <begin position="38"/>
        <end position="60"/>
    </location>
</feature>
<evidence type="ECO:0000256" key="1">
    <source>
        <dbReference type="SAM" id="Phobius"/>
    </source>
</evidence>
<comment type="caution">
    <text evidence="2">The sequence shown here is derived from an EMBL/GenBank/DDBJ whole genome shotgun (WGS) entry which is preliminary data.</text>
</comment>
<dbReference type="OrthoDB" id="7283648at2"/>
<reference evidence="2 3" key="1">
    <citation type="journal article" date="2016" name="J. Microbiol.">
        <title>Dankookia rubra gen. nov., sp. nov., an alphaproteobacterium isolated from sediment of a shallow stream.</title>
        <authorList>
            <person name="Kim W.H."/>
            <person name="Kim D.H."/>
            <person name="Kang K."/>
            <person name="Ahn T.Y."/>
        </authorList>
    </citation>
    <scope>NUCLEOTIDE SEQUENCE [LARGE SCALE GENOMIC DNA]</scope>
    <source>
        <strain evidence="2 3">JCM30602</strain>
    </source>
</reference>
<keyword evidence="1" id="KW-0812">Transmembrane</keyword>
<organism evidence="2 3">
    <name type="scientific">Dankookia rubra</name>
    <dbReference type="NCBI Taxonomy" id="1442381"/>
    <lineage>
        <taxon>Bacteria</taxon>
        <taxon>Pseudomonadati</taxon>
        <taxon>Pseudomonadota</taxon>
        <taxon>Alphaproteobacteria</taxon>
        <taxon>Acetobacterales</taxon>
        <taxon>Roseomonadaceae</taxon>
        <taxon>Dankookia</taxon>
    </lineage>
</organism>
<dbReference type="AlphaFoldDB" id="A0A4R5QK63"/>
<sequence length="63" mass="7025">MSRIAIAVPAGLIAFFVYVGLVLMAADHVLQWHWLAQVPFFVIAGIAWAFPAKWLMVWAAGQR</sequence>
<evidence type="ECO:0000313" key="3">
    <source>
        <dbReference type="Proteomes" id="UP000295096"/>
    </source>
</evidence>
<keyword evidence="1" id="KW-0472">Membrane</keyword>
<dbReference type="EMBL" id="SMSJ01000006">
    <property type="protein sequence ID" value="TDH63248.1"/>
    <property type="molecule type" value="Genomic_DNA"/>
</dbReference>
<gene>
    <name evidence="2" type="ORF">E2C06_07705</name>
</gene>
<dbReference type="Proteomes" id="UP000295096">
    <property type="component" value="Unassembled WGS sequence"/>
</dbReference>
<accession>A0A4R5QK63</accession>
<dbReference type="RefSeq" id="WP_133288009.1">
    <property type="nucleotide sequence ID" value="NZ_SMSJ01000006.1"/>
</dbReference>
<name>A0A4R5QK63_9PROT</name>
<feature type="transmembrane region" description="Helical" evidence="1">
    <location>
        <begin position="7"/>
        <end position="26"/>
    </location>
</feature>